<dbReference type="SUPFAM" id="SSF103039">
    <property type="entry name" value="CheC-like"/>
    <property type="match status" value="1"/>
</dbReference>
<reference evidence="4" key="1">
    <citation type="submission" date="2019-10" db="EMBL/GenBank/DDBJ databases">
        <title>Lacipirellula parvula gen. nov., sp. nov., representing a lineage of planctomycetes widespread in freshwater anoxic habitats, and description of the family Lacipirellulaceae.</title>
        <authorList>
            <person name="Dedysh S.N."/>
            <person name="Kulichevskaya I.S."/>
            <person name="Beletsky A.V."/>
            <person name="Rakitin A.L."/>
            <person name="Mardanov A.V."/>
            <person name="Ivanova A.A."/>
            <person name="Saltykova V.X."/>
            <person name="Rijpstra W.I.C."/>
            <person name="Sinninghe Damste J.S."/>
            <person name="Ravin N.V."/>
        </authorList>
    </citation>
    <scope>NUCLEOTIDE SEQUENCE [LARGE SCALE GENOMIC DNA]</scope>
    <source>
        <strain evidence="4">PX69</strain>
    </source>
</reference>
<dbReference type="CDD" id="cd17906">
    <property type="entry name" value="CheX"/>
    <property type="match status" value="1"/>
</dbReference>
<protein>
    <submittedName>
        <fullName evidence="3">Chemotaxis protein CheX</fullName>
    </submittedName>
</protein>
<feature type="domain" description="Chemotaxis phosphatase CheX-like" evidence="2">
    <location>
        <begin position="51"/>
        <end position="144"/>
    </location>
</feature>
<gene>
    <name evidence="3" type="ORF">PLANPX_0788</name>
</gene>
<dbReference type="Pfam" id="PF13690">
    <property type="entry name" value="CheX"/>
    <property type="match status" value="1"/>
</dbReference>
<dbReference type="InterPro" id="IPR028976">
    <property type="entry name" value="CheC-like_sf"/>
</dbReference>
<evidence type="ECO:0000313" key="3">
    <source>
        <dbReference type="EMBL" id="BBO31176.1"/>
    </source>
</evidence>
<keyword evidence="1" id="KW-0145">Chemotaxis</keyword>
<dbReference type="Proteomes" id="UP000326837">
    <property type="component" value="Chromosome"/>
</dbReference>
<dbReference type="Gene3D" id="3.40.1550.10">
    <property type="entry name" value="CheC-like"/>
    <property type="match status" value="1"/>
</dbReference>
<proteinExistence type="predicted"/>
<keyword evidence="4" id="KW-1185">Reference proteome</keyword>
<dbReference type="PANTHER" id="PTHR39452">
    <property type="entry name" value="CHEY-P PHOSPHATASE CHEX"/>
    <property type="match status" value="1"/>
</dbReference>
<dbReference type="KEGG" id="lpav:PLANPX_0788"/>
<sequence length="177" mass="19137">MVHELIDRTVKAEHINPFLSAAVDVFSTMLNCQLQRGPLALGTNFQPAHEISGVITLSGKASGTVVFSVEREVALCVAEQMLGERPESLNAEVADAIGEVTNMIAGRAKAGLEHLEMRLGLPRVVVGRNHAIDFGSVLRKISIPYVCPWGELTVDVGLLERVEETSGSEIRFNFANA</sequence>
<evidence type="ECO:0000313" key="4">
    <source>
        <dbReference type="Proteomes" id="UP000326837"/>
    </source>
</evidence>
<organism evidence="3 4">
    <name type="scientific">Lacipirellula parvula</name>
    <dbReference type="NCBI Taxonomy" id="2650471"/>
    <lineage>
        <taxon>Bacteria</taxon>
        <taxon>Pseudomonadati</taxon>
        <taxon>Planctomycetota</taxon>
        <taxon>Planctomycetia</taxon>
        <taxon>Pirellulales</taxon>
        <taxon>Lacipirellulaceae</taxon>
        <taxon>Lacipirellula</taxon>
    </lineage>
</organism>
<dbReference type="InterPro" id="IPR038756">
    <property type="entry name" value="CheX-like"/>
</dbReference>
<dbReference type="GO" id="GO:0006935">
    <property type="term" value="P:chemotaxis"/>
    <property type="evidence" value="ECO:0007669"/>
    <property type="project" value="UniProtKB-KW"/>
</dbReference>
<dbReference type="InterPro" id="IPR028051">
    <property type="entry name" value="CheX-like_dom"/>
</dbReference>
<name>A0A5K7XA25_9BACT</name>
<accession>A0A5K7XA25</accession>
<dbReference type="EMBL" id="AP021861">
    <property type="protein sequence ID" value="BBO31176.1"/>
    <property type="molecule type" value="Genomic_DNA"/>
</dbReference>
<evidence type="ECO:0000259" key="2">
    <source>
        <dbReference type="Pfam" id="PF13690"/>
    </source>
</evidence>
<dbReference type="AlphaFoldDB" id="A0A5K7XA25"/>
<evidence type="ECO:0000256" key="1">
    <source>
        <dbReference type="ARBA" id="ARBA00022500"/>
    </source>
</evidence>
<dbReference type="PANTHER" id="PTHR39452:SF1">
    <property type="entry name" value="CHEY-P PHOSPHATASE CHEX"/>
    <property type="match status" value="1"/>
</dbReference>